<dbReference type="AlphaFoldDB" id="A0A1T4SBX5"/>
<dbReference type="Pfam" id="PF11612">
    <property type="entry name" value="T2SSJ"/>
    <property type="match status" value="1"/>
</dbReference>
<dbReference type="Gene3D" id="3.10.610.10">
    <property type="entry name" value="GSPII I/J protein-like"/>
    <property type="match status" value="1"/>
</dbReference>
<feature type="transmembrane region" description="Helical" evidence="10">
    <location>
        <begin position="12"/>
        <end position="30"/>
    </location>
</feature>
<dbReference type="InterPro" id="IPR012902">
    <property type="entry name" value="N_methyl_site"/>
</dbReference>
<evidence type="ECO:0000313" key="11">
    <source>
        <dbReference type="EMBL" id="OPX55032.1"/>
    </source>
</evidence>
<proteinExistence type="inferred from homology"/>
<evidence type="ECO:0000256" key="3">
    <source>
        <dbReference type="ARBA" id="ARBA00021539"/>
    </source>
</evidence>
<dbReference type="GO" id="GO:0015628">
    <property type="term" value="P:protein secretion by the type II secretion system"/>
    <property type="evidence" value="ECO:0007669"/>
    <property type="project" value="InterPro"/>
</dbReference>
<dbReference type="PANTHER" id="PTHR39583">
    <property type="entry name" value="TYPE II SECRETION SYSTEM PROTEIN J-RELATED"/>
    <property type="match status" value="1"/>
</dbReference>
<keyword evidence="8 10" id="KW-1133">Transmembrane helix</keyword>
<dbReference type="InterPro" id="IPR010055">
    <property type="entry name" value="T2SS_protein-GspJ"/>
</dbReference>
<comment type="similarity">
    <text evidence="2">Belongs to the GSP J family.</text>
</comment>
<accession>A0A1T4SBX5</accession>
<dbReference type="SUPFAM" id="SSF54523">
    <property type="entry name" value="Pili subunits"/>
    <property type="match status" value="1"/>
</dbReference>
<dbReference type="NCBIfam" id="TIGR01711">
    <property type="entry name" value="gspJ"/>
    <property type="match status" value="1"/>
</dbReference>
<comment type="subcellular location">
    <subcellularLocation>
        <location evidence="1">Cell inner membrane</location>
        <topology evidence="1">Single-pass membrane protein</topology>
    </subcellularLocation>
</comment>
<dbReference type="NCBIfam" id="TIGR02532">
    <property type="entry name" value="IV_pilin_GFxxxE"/>
    <property type="match status" value="1"/>
</dbReference>
<dbReference type="InterPro" id="IPR045584">
    <property type="entry name" value="Pilin-like"/>
</dbReference>
<evidence type="ECO:0000256" key="5">
    <source>
        <dbReference type="ARBA" id="ARBA00022481"/>
    </source>
</evidence>
<evidence type="ECO:0000256" key="6">
    <source>
        <dbReference type="ARBA" id="ARBA00022519"/>
    </source>
</evidence>
<evidence type="ECO:0000313" key="12">
    <source>
        <dbReference type="Proteomes" id="UP000191418"/>
    </source>
</evidence>
<dbReference type="GO" id="GO:0015627">
    <property type="term" value="C:type II protein secretion system complex"/>
    <property type="evidence" value="ECO:0007669"/>
    <property type="project" value="InterPro"/>
</dbReference>
<dbReference type="PANTHER" id="PTHR39583:SF2">
    <property type="entry name" value="TYPE II SECRETION SYSTEM PROTEIN J"/>
    <property type="match status" value="1"/>
</dbReference>
<keyword evidence="7 10" id="KW-0812">Transmembrane</keyword>
<dbReference type="OrthoDB" id="9794345at2"/>
<evidence type="ECO:0000256" key="1">
    <source>
        <dbReference type="ARBA" id="ARBA00004377"/>
    </source>
</evidence>
<reference evidence="11 12" key="1">
    <citation type="submission" date="2017-01" db="EMBL/GenBank/DDBJ databases">
        <title>Genome Sequencing of a Marine Spirillum, Oceanospirillum multiglobuliferum ATCC 33336, from Japan.</title>
        <authorList>
            <person name="Carney J.G."/>
            <person name="Trachtenberg A.M."/>
            <person name="Rheaume B.A."/>
            <person name="Linnane J.D."/>
            <person name="Pitts N.L."/>
            <person name="Mykles D.L."/>
            <person name="Maclea K.S."/>
        </authorList>
    </citation>
    <scope>NUCLEOTIDE SEQUENCE [LARGE SCALE GENOMIC DNA]</scope>
    <source>
        <strain evidence="11 12">ATCC 33336</strain>
    </source>
</reference>
<dbReference type="STRING" id="64969.SAMN02745127_02919"/>
<dbReference type="EMBL" id="MTSM01000014">
    <property type="protein sequence ID" value="OPX55032.1"/>
    <property type="molecule type" value="Genomic_DNA"/>
</dbReference>
<keyword evidence="12" id="KW-1185">Reference proteome</keyword>
<dbReference type="Pfam" id="PF07963">
    <property type="entry name" value="N_methyl"/>
    <property type="match status" value="1"/>
</dbReference>
<evidence type="ECO:0000256" key="7">
    <source>
        <dbReference type="ARBA" id="ARBA00022692"/>
    </source>
</evidence>
<protein>
    <recommendedName>
        <fullName evidence="3">Type II secretion system protein J</fullName>
    </recommendedName>
</protein>
<name>A0A1T4SBX5_9GAMM</name>
<dbReference type="PROSITE" id="PS00409">
    <property type="entry name" value="PROKAR_NTER_METHYL"/>
    <property type="match status" value="1"/>
</dbReference>
<dbReference type="InterPro" id="IPR051621">
    <property type="entry name" value="T2SS_protein_J"/>
</dbReference>
<gene>
    <name evidence="11" type="ORF">BTE48_11175</name>
</gene>
<dbReference type="Gene3D" id="2.10.70.20">
    <property type="entry name" value="gspk-gspi-gspj complex like domains"/>
    <property type="match status" value="1"/>
</dbReference>
<sequence length="202" mass="23029">MKRQSGFTLLELLIAVAIFALIGLAGYRLLNSVVTAFQFTSTRTEQFSQLQRAIALIEQDITHLAARSIRDELGDPYPALALNYRGSALFEFSRNGRWRFPEQAQSDLVRIAYRVEDNQLQRLIWPVLDRAQDSQPQVQQLLNDVSGIEISLMNSAGAWQNTWPTENTQGQIDFRQLPKAFDIKLQTKNYGLIQRIFSVQGL</sequence>
<dbReference type="GO" id="GO:0005886">
    <property type="term" value="C:plasma membrane"/>
    <property type="evidence" value="ECO:0007669"/>
    <property type="project" value="UniProtKB-SubCell"/>
</dbReference>
<keyword evidence="4" id="KW-1003">Cell membrane</keyword>
<keyword evidence="6" id="KW-0997">Cell inner membrane</keyword>
<keyword evidence="9 10" id="KW-0472">Membrane</keyword>
<evidence type="ECO:0000256" key="2">
    <source>
        <dbReference type="ARBA" id="ARBA00011084"/>
    </source>
</evidence>
<evidence type="ECO:0000256" key="10">
    <source>
        <dbReference type="SAM" id="Phobius"/>
    </source>
</evidence>
<dbReference type="RefSeq" id="WP_078746434.1">
    <property type="nucleotide sequence ID" value="NZ_FUXG01000028.1"/>
</dbReference>
<dbReference type="Proteomes" id="UP000191418">
    <property type="component" value="Unassembled WGS sequence"/>
</dbReference>
<evidence type="ECO:0000256" key="8">
    <source>
        <dbReference type="ARBA" id="ARBA00022989"/>
    </source>
</evidence>
<keyword evidence="5" id="KW-0488">Methylation</keyword>
<evidence type="ECO:0000256" key="4">
    <source>
        <dbReference type="ARBA" id="ARBA00022475"/>
    </source>
</evidence>
<evidence type="ECO:0000256" key="9">
    <source>
        <dbReference type="ARBA" id="ARBA00023136"/>
    </source>
</evidence>
<comment type="caution">
    <text evidence="11">The sequence shown here is derived from an EMBL/GenBank/DDBJ whole genome shotgun (WGS) entry which is preliminary data.</text>
</comment>
<organism evidence="11 12">
    <name type="scientific">Oceanospirillum multiglobuliferum</name>
    <dbReference type="NCBI Taxonomy" id="64969"/>
    <lineage>
        <taxon>Bacteria</taxon>
        <taxon>Pseudomonadati</taxon>
        <taxon>Pseudomonadota</taxon>
        <taxon>Gammaproteobacteria</taxon>
        <taxon>Oceanospirillales</taxon>
        <taxon>Oceanospirillaceae</taxon>
        <taxon>Oceanospirillum</taxon>
    </lineage>
</organism>